<dbReference type="STRING" id="640635.SAMN04489806_3277"/>
<accession>A0A1H4TPN7</accession>
<proteinExistence type="predicted"/>
<dbReference type="AlphaFoldDB" id="A0A1H4TPN7"/>
<sequence>MASQFPLVKHGKGYDRDEVDAFLDRARVAYDGDDSAGIDAHSIRMTAFGMKRGGYSPSHVDAALERLEDAFFARERSRTLAKGERSTWLAEATETAQVILNRLARPKGERFRRVPFLAQGYKRSDVDAFADKATRYFTEGKSLSIERVRTTTFASERGGYDEAQVDVVLDSIVDVMLAVR</sequence>
<reference evidence="1 2" key="1">
    <citation type="submission" date="2016-10" db="EMBL/GenBank/DDBJ databases">
        <authorList>
            <person name="de Groot N.N."/>
        </authorList>
    </citation>
    <scope>NUCLEOTIDE SEQUENCE [LARGE SCALE GENOMIC DNA]</scope>
    <source>
        <strain evidence="1 2">DSM 21799</strain>
    </source>
</reference>
<name>A0A1H4TPN7_9MICO</name>
<dbReference type="NCBIfam" id="TIGR03544">
    <property type="entry name" value="DivI1A_domain"/>
    <property type="match status" value="3"/>
</dbReference>
<dbReference type="Proteomes" id="UP000199183">
    <property type="component" value="Unassembled WGS sequence"/>
</dbReference>
<protein>
    <submittedName>
        <fullName evidence="1">DivIVA domain-containing protein</fullName>
    </submittedName>
</protein>
<keyword evidence="2" id="KW-1185">Reference proteome</keyword>
<dbReference type="OrthoDB" id="3480096at2"/>
<dbReference type="NCBIfam" id="TIGR03543">
    <property type="entry name" value="divI1A_rptt_fam"/>
    <property type="match status" value="1"/>
</dbReference>
<evidence type="ECO:0000313" key="1">
    <source>
        <dbReference type="EMBL" id="SEC58405.1"/>
    </source>
</evidence>
<dbReference type="InterPro" id="IPR019933">
    <property type="entry name" value="DivIVA_domain"/>
</dbReference>
<dbReference type="EMBL" id="FNRY01000002">
    <property type="protein sequence ID" value="SEC58405.1"/>
    <property type="molecule type" value="Genomic_DNA"/>
</dbReference>
<gene>
    <name evidence="1" type="ORF">SAMN04489806_3277</name>
</gene>
<dbReference type="RefSeq" id="WP_091187889.1">
    <property type="nucleotide sequence ID" value="NZ_FNRY01000002.1"/>
</dbReference>
<organism evidence="1 2">
    <name type="scientific">Paramicrobacterium humi</name>
    <dbReference type="NCBI Taxonomy" id="640635"/>
    <lineage>
        <taxon>Bacteria</taxon>
        <taxon>Bacillati</taxon>
        <taxon>Actinomycetota</taxon>
        <taxon>Actinomycetes</taxon>
        <taxon>Micrococcales</taxon>
        <taxon>Microbacteriaceae</taxon>
        <taxon>Paramicrobacterium</taxon>
    </lineage>
</organism>
<evidence type="ECO:0000313" key="2">
    <source>
        <dbReference type="Proteomes" id="UP000199183"/>
    </source>
</evidence>
<dbReference type="InterPro" id="IPR019932">
    <property type="entry name" value="CHP03543"/>
</dbReference>